<keyword evidence="2" id="KW-0408">Iron</keyword>
<dbReference type="OrthoDB" id="1470350at2759"/>
<dbReference type="InterPro" id="IPR001128">
    <property type="entry name" value="Cyt_P450"/>
</dbReference>
<reference evidence="4" key="1">
    <citation type="journal article" date="2020" name="Stud. Mycol.">
        <title>101 Dothideomycetes genomes: a test case for predicting lifestyles and emergence of pathogens.</title>
        <authorList>
            <person name="Haridas S."/>
            <person name="Albert R."/>
            <person name="Binder M."/>
            <person name="Bloem J."/>
            <person name="Labutti K."/>
            <person name="Salamov A."/>
            <person name="Andreopoulos B."/>
            <person name="Baker S."/>
            <person name="Barry K."/>
            <person name="Bills G."/>
            <person name="Bluhm B."/>
            <person name="Cannon C."/>
            <person name="Castanera R."/>
            <person name="Culley D."/>
            <person name="Daum C."/>
            <person name="Ezra D."/>
            <person name="Gonzalez J."/>
            <person name="Henrissat B."/>
            <person name="Kuo A."/>
            <person name="Liang C."/>
            <person name="Lipzen A."/>
            <person name="Lutzoni F."/>
            <person name="Magnuson J."/>
            <person name="Mondo S."/>
            <person name="Nolan M."/>
            <person name="Ohm R."/>
            <person name="Pangilinan J."/>
            <person name="Park H.-J."/>
            <person name="Ramirez L."/>
            <person name="Alfaro M."/>
            <person name="Sun H."/>
            <person name="Tritt A."/>
            <person name="Yoshinaga Y."/>
            <person name="Zwiers L.-H."/>
            <person name="Turgeon B."/>
            <person name="Goodwin S."/>
            <person name="Spatafora J."/>
            <person name="Crous P."/>
            <person name="Grigoriev I."/>
        </authorList>
    </citation>
    <scope>NUCLEOTIDE SEQUENCE</scope>
    <source>
        <strain evidence="4">CBS 122368</strain>
    </source>
</reference>
<proteinExistence type="inferred from homology"/>
<dbReference type="GeneID" id="54584505"/>
<dbReference type="GO" id="GO:0005506">
    <property type="term" value="F:iron ion binding"/>
    <property type="evidence" value="ECO:0007669"/>
    <property type="project" value="InterPro"/>
</dbReference>
<keyword evidence="3" id="KW-0732">Signal</keyword>
<feature type="chain" id="PRO_5025476271" evidence="3">
    <location>
        <begin position="18"/>
        <end position="549"/>
    </location>
</feature>
<keyword evidence="4" id="KW-0503">Monooxygenase</keyword>
<keyword evidence="2" id="KW-0349">Heme</keyword>
<dbReference type="PANTHER" id="PTHR24305">
    <property type="entry name" value="CYTOCHROME P450"/>
    <property type="match status" value="1"/>
</dbReference>
<dbReference type="PRINTS" id="PR00385">
    <property type="entry name" value="P450"/>
</dbReference>
<evidence type="ECO:0000256" key="1">
    <source>
        <dbReference type="ARBA" id="ARBA00010617"/>
    </source>
</evidence>
<evidence type="ECO:0000313" key="5">
    <source>
        <dbReference type="Proteomes" id="UP000800094"/>
    </source>
</evidence>
<evidence type="ECO:0000256" key="3">
    <source>
        <dbReference type="SAM" id="SignalP"/>
    </source>
</evidence>
<dbReference type="Gene3D" id="1.10.630.10">
    <property type="entry name" value="Cytochrome P450"/>
    <property type="match status" value="1"/>
</dbReference>
<dbReference type="AlphaFoldDB" id="A0A6A6I1A0"/>
<dbReference type="GO" id="GO:0016705">
    <property type="term" value="F:oxidoreductase activity, acting on paired donors, with incorporation or reduction of molecular oxygen"/>
    <property type="evidence" value="ECO:0007669"/>
    <property type="project" value="InterPro"/>
</dbReference>
<evidence type="ECO:0000313" key="4">
    <source>
        <dbReference type="EMBL" id="KAF2244274.1"/>
    </source>
</evidence>
<name>A0A6A6I1A0_9PLEO</name>
<dbReference type="InterPro" id="IPR002401">
    <property type="entry name" value="Cyt_P450_E_grp-I"/>
</dbReference>
<gene>
    <name evidence="4" type="ORF">BU26DRAFT_533737</name>
</gene>
<sequence length="549" mass="62686">MILLLLASCVLLYTAWSLVTLELNYRRAASMRIPLIRVPVDPLNIPWQVIEPQFWRVVDFLHIPLPKYSVLLRRGWHFRVKADIHKELGTVWAFVTPRDIHLNVCDAESLREIFARRGDFVRPKEFYQLLAAFGPCLSTAEPDDWGRHRKILAAPFQNESIMGYVWKESLSQTRQMLHTWAQPNAIIRVAKDTRTLSLNVLAAIGFRRSFKFESSTEEVQTGGGFSYRDALQLVLDNAILVMVVGRKHLLYSWLPAWVQRIGKAAEDFQKHMERMLDEEMAVMNRGDKGTGTIMTSFVRALDQHQKDPSKGMSVEEIFGNTFIINFAGHDTTANTLAFAVLLLAADPEIQEWVAEEVRGVTVGVAGEDWDYATLYPQLVRCRAVLHETLRLFPPIMSIPKWTNDQPQELKTSSRTLTIPPKTGVFLSTLATHTYPEYWADPLAWKPSRWIASDPSEQETVITPPRITYFPWSDGPQNCPGQKFSQVEFVAVLAMLLREHRIRPGRKEGESEGEMQRRVTGVVNDCDALMILRMRDADQVNVRCEKVQGA</sequence>
<dbReference type="InterPro" id="IPR050121">
    <property type="entry name" value="Cytochrome_P450_monoxygenase"/>
</dbReference>
<organism evidence="4 5">
    <name type="scientific">Trematosphaeria pertusa</name>
    <dbReference type="NCBI Taxonomy" id="390896"/>
    <lineage>
        <taxon>Eukaryota</taxon>
        <taxon>Fungi</taxon>
        <taxon>Dikarya</taxon>
        <taxon>Ascomycota</taxon>
        <taxon>Pezizomycotina</taxon>
        <taxon>Dothideomycetes</taxon>
        <taxon>Pleosporomycetidae</taxon>
        <taxon>Pleosporales</taxon>
        <taxon>Massarineae</taxon>
        <taxon>Trematosphaeriaceae</taxon>
        <taxon>Trematosphaeria</taxon>
    </lineage>
</organism>
<keyword evidence="5" id="KW-1185">Reference proteome</keyword>
<dbReference type="GO" id="GO:0004497">
    <property type="term" value="F:monooxygenase activity"/>
    <property type="evidence" value="ECO:0007669"/>
    <property type="project" value="UniProtKB-KW"/>
</dbReference>
<accession>A0A6A6I1A0</accession>
<comment type="cofactor">
    <cofactor evidence="2">
        <name>heme</name>
        <dbReference type="ChEBI" id="CHEBI:30413"/>
    </cofactor>
</comment>
<dbReference type="PRINTS" id="PR00463">
    <property type="entry name" value="EP450I"/>
</dbReference>
<protein>
    <submittedName>
        <fullName evidence="4">Putative cytochrome P450 monooxygenase</fullName>
    </submittedName>
</protein>
<dbReference type="CDD" id="cd11070">
    <property type="entry name" value="CYP56-like"/>
    <property type="match status" value="1"/>
</dbReference>
<dbReference type="RefSeq" id="XP_033679278.1">
    <property type="nucleotide sequence ID" value="XM_033831175.1"/>
</dbReference>
<feature type="signal peptide" evidence="3">
    <location>
        <begin position="1"/>
        <end position="17"/>
    </location>
</feature>
<dbReference type="EMBL" id="ML987203">
    <property type="protein sequence ID" value="KAF2244274.1"/>
    <property type="molecule type" value="Genomic_DNA"/>
</dbReference>
<comment type="similarity">
    <text evidence="1">Belongs to the cytochrome P450 family.</text>
</comment>
<dbReference type="InterPro" id="IPR036396">
    <property type="entry name" value="Cyt_P450_sf"/>
</dbReference>
<dbReference type="SUPFAM" id="SSF48264">
    <property type="entry name" value="Cytochrome P450"/>
    <property type="match status" value="1"/>
</dbReference>
<keyword evidence="2" id="KW-0479">Metal-binding</keyword>
<dbReference type="GO" id="GO:0020037">
    <property type="term" value="F:heme binding"/>
    <property type="evidence" value="ECO:0007669"/>
    <property type="project" value="InterPro"/>
</dbReference>
<dbReference type="Pfam" id="PF00067">
    <property type="entry name" value="p450"/>
    <property type="match status" value="1"/>
</dbReference>
<keyword evidence="4" id="KW-0560">Oxidoreductase</keyword>
<evidence type="ECO:0000256" key="2">
    <source>
        <dbReference type="PIRSR" id="PIRSR602401-1"/>
    </source>
</evidence>
<dbReference type="PANTHER" id="PTHR24305:SF166">
    <property type="entry name" value="CYTOCHROME P450 12A4, MITOCHONDRIAL-RELATED"/>
    <property type="match status" value="1"/>
</dbReference>
<feature type="binding site" description="axial binding residue" evidence="2">
    <location>
        <position position="478"/>
    </location>
    <ligand>
        <name>heme</name>
        <dbReference type="ChEBI" id="CHEBI:30413"/>
    </ligand>
    <ligandPart>
        <name>Fe</name>
        <dbReference type="ChEBI" id="CHEBI:18248"/>
    </ligandPart>
</feature>
<dbReference type="Proteomes" id="UP000800094">
    <property type="component" value="Unassembled WGS sequence"/>
</dbReference>